<evidence type="ECO:0000313" key="3">
    <source>
        <dbReference type="EMBL" id="ADB73963.1"/>
    </source>
</evidence>
<dbReference type="Pfam" id="PF00665">
    <property type="entry name" value="rve"/>
    <property type="match status" value="1"/>
</dbReference>
<gene>
    <name evidence="3" type="ordered locus">Gobs_1216</name>
</gene>
<dbReference type="GO" id="GO:0015074">
    <property type="term" value="P:DNA integration"/>
    <property type="evidence" value="ECO:0007669"/>
    <property type="project" value="InterPro"/>
</dbReference>
<proteinExistence type="predicted"/>
<dbReference type="InterPro" id="IPR048020">
    <property type="entry name" value="Transpos_IS3"/>
</dbReference>
<dbReference type="GO" id="GO:0003676">
    <property type="term" value="F:nucleic acid binding"/>
    <property type="evidence" value="ECO:0007669"/>
    <property type="project" value="InterPro"/>
</dbReference>
<dbReference type="AlphaFoldDB" id="D2SAN4"/>
<dbReference type="HOGENOM" id="CLU_027402_4_0_11"/>
<feature type="domain" description="Integrase catalytic" evidence="2">
    <location>
        <begin position="127"/>
        <end position="293"/>
    </location>
</feature>
<sequence>MIDYIDQHRQEFGVEPICRALTEAGTKIAPSTYYAARTRPPSDRAVRDEQLKPEIRRVFEVNLGVYGVRKVWRTLQREGHRVPRCQIERLMRELGLAGVVRGKVQRTTVPAATVDARPDDLVQRVFRSSAPNRLWVADLTYVATWSGWVYVAFVMDVFSRRIVGWQASTSLRTDLALDALEQGLWTRARDEQEVSGLVHHSDRGVQYVAIRYTERLDAAGAVRSVGSKGDSYDNAAAESLIGLYKTELIRRRGPWRGLDDVELATLEYVDWFNHRRLHGACGDIPPVEFEDNYYRSIAGLTEDSPAEPSLH</sequence>
<dbReference type="SUPFAM" id="SSF53098">
    <property type="entry name" value="Ribonuclease H-like"/>
    <property type="match status" value="1"/>
</dbReference>
<dbReference type="InterPro" id="IPR036397">
    <property type="entry name" value="RNaseH_sf"/>
</dbReference>
<organism evidence="3 4">
    <name type="scientific">Geodermatophilus obscurus (strain ATCC 25078 / DSM 43160 / JCM 3152 / CCUG 61914 / KCC A-0152 / KCTC 9177 / NBRC 13315 / NRRL B-3577 / G-20)</name>
    <dbReference type="NCBI Taxonomy" id="526225"/>
    <lineage>
        <taxon>Bacteria</taxon>
        <taxon>Bacillati</taxon>
        <taxon>Actinomycetota</taxon>
        <taxon>Actinomycetes</taxon>
        <taxon>Geodermatophilales</taxon>
        <taxon>Geodermatophilaceae</taxon>
        <taxon>Geodermatophilus</taxon>
    </lineage>
</organism>
<dbReference type="eggNOG" id="COG2801">
    <property type="taxonomic scope" value="Bacteria"/>
</dbReference>
<dbReference type="InterPro" id="IPR012337">
    <property type="entry name" value="RNaseH-like_sf"/>
</dbReference>
<dbReference type="STRING" id="526225.Gobs_1216"/>
<name>D2SAN4_GEOOG</name>
<dbReference type="Pfam" id="PF13276">
    <property type="entry name" value="HTH_21"/>
    <property type="match status" value="1"/>
</dbReference>
<reference evidence="4" key="2">
    <citation type="submission" date="2010-01" db="EMBL/GenBank/DDBJ databases">
        <title>The complete genome of Geodermatophilus obscurus DSM 43160.</title>
        <authorList>
            <consortium name="US DOE Joint Genome Institute (JGI-PGF)"/>
            <person name="Lucas S."/>
            <person name="Copeland A."/>
            <person name="Lapidus A."/>
            <person name="Glavina del Rio T."/>
            <person name="Dalin E."/>
            <person name="Tice H."/>
            <person name="Bruce D."/>
            <person name="Goodwin L."/>
            <person name="Pitluck S."/>
            <person name="Kyrpides N."/>
            <person name="Mavromatis K."/>
            <person name="Ivanova N."/>
            <person name="Munk A.C."/>
            <person name="Brettin T."/>
            <person name="Detter J.C."/>
            <person name="Han C."/>
            <person name="Larimer F."/>
            <person name="Land M."/>
            <person name="Hauser L."/>
            <person name="Markowitz V."/>
            <person name="Cheng J.-F."/>
            <person name="Hugenholtz P."/>
            <person name="Woyke T."/>
            <person name="Wu D."/>
            <person name="Jando M."/>
            <person name="Schneider S."/>
            <person name="Klenk H.-P."/>
            <person name="Eisen J.A."/>
        </authorList>
    </citation>
    <scope>NUCLEOTIDE SEQUENCE [LARGE SCALE GENOMIC DNA]</scope>
    <source>
        <strain evidence="4">ATCC 25078 / DSM 43160 / JCM 3152 / KCC A-0152 / KCTC 9177 / NBRC 13315 / NRRL B-3577 / G-20</strain>
    </source>
</reference>
<accession>D2SAN4</accession>
<reference evidence="3 4" key="1">
    <citation type="journal article" date="2010" name="Stand. Genomic Sci.">
        <title>Complete genome sequence of Geodermatophilus obscurus type strain (G-20).</title>
        <authorList>
            <person name="Ivanova N."/>
            <person name="Sikorski J."/>
            <person name="Jando M."/>
            <person name="Munk C."/>
            <person name="Lapidus A."/>
            <person name="Glavina Del Rio T."/>
            <person name="Copeland A."/>
            <person name="Tice H."/>
            <person name="Cheng J.-F."/>
            <person name="Lucas S."/>
            <person name="Chen F."/>
            <person name="Nolan M."/>
            <person name="Bruce D."/>
            <person name="Goodwin L."/>
            <person name="Pitluck S."/>
            <person name="Mavromatis K."/>
            <person name="Mikhailova N."/>
            <person name="Pati A."/>
            <person name="Chen A."/>
            <person name="Palaniappan K."/>
            <person name="Land M."/>
            <person name="Hauser L."/>
            <person name="Chang Y.-J."/>
            <person name="Jeffries C.D."/>
            <person name="Meincke L."/>
            <person name="Brettin T."/>
            <person name="Detter J.C."/>
            <person name="Detter J.C."/>
            <person name="Rohde M."/>
            <person name="Goeker M."/>
            <person name="Bristow J."/>
            <person name="Eisen J.A."/>
            <person name="Markowitz V."/>
            <person name="Hugenholtz P."/>
            <person name="Kyrpides N.C."/>
            <person name="Klenk H.-P."/>
        </authorList>
    </citation>
    <scope>NUCLEOTIDE SEQUENCE [LARGE SCALE GENOMIC DNA]</scope>
    <source>
        <strain evidence="4">ATCC 25078 / DSM 43160 / JCM 3152 / KCC A-0152 / KCTC 9177 / NBRC 13315 / NRRL B-3577 / G-20</strain>
    </source>
</reference>
<dbReference type="EMBL" id="CP001867">
    <property type="protein sequence ID" value="ADB73963.1"/>
    <property type="molecule type" value="Genomic_DNA"/>
</dbReference>
<evidence type="ECO:0000256" key="1">
    <source>
        <dbReference type="ARBA" id="ARBA00002286"/>
    </source>
</evidence>
<dbReference type="InterPro" id="IPR050900">
    <property type="entry name" value="Transposase_IS3/IS150/IS904"/>
</dbReference>
<keyword evidence="4" id="KW-1185">Reference proteome</keyword>
<dbReference type="PANTHER" id="PTHR46889">
    <property type="entry name" value="TRANSPOSASE INSF FOR INSERTION SEQUENCE IS3B-RELATED"/>
    <property type="match status" value="1"/>
</dbReference>
<dbReference type="PROSITE" id="PS50994">
    <property type="entry name" value="INTEGRASE"/>
    <property type="match status" value="1"/>
</dbReference>
<comment type="function">
    <text evidence="1">Involved in the transposition of the insertion sequence.</text>
</comment>
<dbReference type="Pfam" id="PF13333">
    <property type="entry name" value="rve_2"/>
    <property type="match status" value="1"/>
</dbReference>
<evidence type="ECO:0000259" key="2">
    <source>
        <dbReference type="PROSITE" id="PS50994"/>
    </source>
</evidence>
<dbReference type="InterPro" id="IPR001584">
    <property type="entry name" value="Integrase_cat-core"/>
</dbReference>
<dbReference type="NCBIfam" id="NF033516">
    <property type="entry name" value="transpos_IS3"/>
    <property type="match status" value="1"/>
</dbReference>
<dbReference type="Proteomes" id="UP000001382">
    <property type="component" value="Chromosome"/>
</dbReference>
<evidence type="ECO:0000313" key="4">
    <source>
        <dbReference type="Proteomes" id="UP000001382"/>
    </source>
</evidence>
<dbReference type="InterPro" id="IPR025948">
    <property type="entry name" value="HTH-like_dom"/>
</dbReference>
<protein>
    <submittedName>
        <fullName evidence="3">Integrase catalytic region</fullName>
    </submittedName>
</protein>
<dbReference type="PANTHER" id="PTHR46889:SF4">
    <property type="entry name" value="TRANSPOSASE INSO FOR INSERTION SEQUENCE ELEMENT IS911B-RELATED"/>
    <property type="match status" value="1"/>
</dbReference>
<dbReference type="Gene3D" id="3.30.420.10">
    <property type="entry name" value="Ribonuclease H-like superfamily/Ribonuclease H"/>
    <property type="match status" value="1"/>
</dbReference>
<dbReference type="KEGG" id="gob:Gobs_1216"/>